<protein>
    <submittedName>
        <fullName evidence="1">Four helix bundle protein</fullName>
    </submittedName>
</protein>
<dbReference type="EMBL" id="CP028136">
    <property type="protein sequence ID" value="AVR44901.1"/>
    <property type="molecule type" value="Genomic_DNA"/>
</dbReference>
<dbReference type="Gene3D" id="1.20.1440.60">
    <property type="entry name" value="23S rRNA-intervening sequence"/>
    <property type="match status" value="1"/>
</dbReference>
<dbReference type="Proteomes" id="UP000241507">
    <property type="component" value="Chromosome"/>
</dbReference>
<proteinExistence type="predicted"/>
<name>A0A2R3Z3R2_9FLAO</name>
<evidence type="ECO:0000313" key="1">
    <source>
        <dbReference type="EMBL" id="AVR44901.1"/>
    </source>
</evidence>
<dbReference type="KEGG" id="grs:C7S20_06260"/>
<dbReference type="AlphaFoldDB" id="A0A2R3Z3R2"/>
<dbReference type="SUPFAM" id="SSF158446">
    <property type="entry name" value="IVS-encoded protein-like"/>
    <property type="match status" value="1"/>
</dbReference>
<dbReference type="OrthoDB" id="9811959at2"/>
<evidence type="ECO:0000313" key="2">
    <source>
        <dbReference type="Proteomes" id="UP000241507"/>
    </source>
</evidence>
<dbReference type="Pfam" id="PF05635">
    <property type="entry name" value="23S_rRNA_IVP"/>
    <property type="match status" value="1"/>
</dbReference>
<dbReference type="RefSeq" id="WP_107011679.1">
    <property type="nucleotide sequence ID" value="NZ_CP028136.1"/>
</dbReference>
<dbReference type="InterPro" id="IPR036583">
    <property type="entry name" value="23S_rRNA_IVS_sf"/>
</dbReference>
<sequence length="122" mass="14190">MTDYKNYKVWQKSHSLVLEIYQVSKHFPSEEKFNLISQIDRAALSIPTNIAEGCGRQSQKEFHHFLHISSGSAFEMEYLIEVSRDLKFIDNNTSESLLSDISEIKKMFFSLIQKVKTEIKKA</sequence>
<accession>A0A2R3Z3R2</accession>
<organism evidence="1 2">
    <name type="scientific">Christiangramia fulva</name>
    <dbReference type="NCBI Taxonomy" id="2126553"/>
    <lineage>
        <taxon>Bacteria</taxon>
        <taxon>Pseudomonadati</taxon>
        <taxon>Bacteroidota</taxon>
        <taxon>Flavobacteriia</taxon>
        <taxon>Flavobacteriales</taxon>
        <taxon>Flavobacteriaceae</taxon>
        <taxon>Christiangramia</taxon>
    </lineage>
</organism>
<dbReference type="CDD" id="cd16377">
    <property type="entry name" value="23S_rRNA_IVP_like"/>
    <property type="match status" value="1"/>
</dbReference>
<keyword evidence="2" id="KW-1185">Reference proteome</keyword>
<dbReference type="NCBIfam" id="TIGR02436">
    <property type="entry name" value="four helix bundle protein"/>
    <property type="match status" value="1"/>
</dbReference>
<dbReference type="PANTHER" id="PTHR38471">
    <property type="entry name" value="FOUR HELIX BUNDLE PROTEIN"/>
    <property type="match status" value="1"/>
</dbReference>
<dbReference type="PANTHER" id="PTHR38471:SF2">
    <property type="entry name" value="FOUR HELIX BUNDLE PROTEIN"/>
    <property type="match status" value="1"/>
</dbReference>
<reference evidence="2" key="1">
    <citation type="submission" date="2018-03" db="EMBL/GenBank/DDBJ databases">
        <title>Gramella fulva sp. nov., isolated from a dry surface of tidal flat.</title>
        <authorList>
            <person name="Hwang S.H."/>
            <person name="Hwang W.M."/>
            <person name="Kang K."/>
            <person name="Ahn T.-Y."/>
        </authorList>
    </citation>
    <scope>NUCLEOTIDE SEQUENCE [LARGE SCALE GENOMIC DNA]</scope>
    <source>
        <strain evidence="2">SH35</strain>
    </source>
</reference>
<gene>
    <name evidence="1" type="ORF">C7S20_06260</name>
</gene>
<dbReference type="InterPro" id="IPR012657">
    <property type="entry name" value="23S_rRNA-intervening_sequence"/>
</dbReference>